<reference evidence="3 4" key="1">
    <citation type="journal article" date="2019" name="Emerg. Microbes Infect.">
        <title>Comprehensive subspecies identification of 175 nontuberculous mycobacteria species based on 7547 genomic profiles.</title>
        <authorList>
            <person name="Matsumoto Y."/>
            <person name="Kinjo T."/>
            <person name="Motooka D."/>
            <person name="Nabeya D."/>
            <person name="Jung N."/>
            <person name="Uechi K."/>
            <person name="Horii T."/>
            <person name="Iida T."/>
            <person name="Fujita J."/>
            <person name="Nakamura S."/>
        </authorList>
    </citation>
    <scope>NUCLEOTIDE SEQUENCE [LARGE SCALE GENOMIC DNA]</scope>
    <source>
        <strain evidence="3 4">JCM 12272</strain>
    </source>
</reference>
<dbReference type="PANTHER" id="PTHR33371">
    <property type="entry name" value="INTERMEMBRANE PHOSPHOLIPID TRANSPORT SYSTEM BINDING PROTEIN MLAD-RELATED"/>
    <property type="match status" value="1"/>
</dbReference>
<feature type="domain" description="Mce/MlaD" evidence="2">
    <location>
        <begin position="31"/>
        <end position="106"/>
    </location>
</feature>
<evidence type="ECO:0000313" key="4">
    <source>
        <dbReference type="Proteomes" id="UP000466906"/>
    </source>
</evidence>
<gene>
    <name evidence="3" type="ORF">MALV_52320</name>
</gene>
<dbReference type="Pfam" id="PF02470">
    <property type="entry name" value="MlaD"/>
    <property type="match status" value="1"/>
</dbReference>
<evidence type="ECO:0000259" key="2">
    <source>
        <dbReference type="Pfam" id="PF02470"/>
    </source>
</evidence>
<organism evidence="3 4">
    <name type="scientific">Mycolicibacterium alvei</name>
    <dbReference type="NCBI Taxonomy" id="67081"/>
    <lineage>
        <taxon>Bacteria</taxon>
        <taxon>Bacillati</taxon>
        <taxon>Actinomycetota</taxon>
        <taxon>Actinomycetes</taxon>
        <taxon>Mycobacteriales</taxon>
        <taxon>Mycobacteriaceae</taxon>
        <taxon>Mycolicibacterium</taxon>
    </lineage>
</organism>
<feature type="signal peptide" evidence="1">
    <location>
        <begin position="1"/>
        <end position="20"/>
    </location>
</feature>
<evidence type="ECO:0000256" key="1">
    <source>
        <dbReference type="SAM" id="SignalP"/>
    </source>
</evidence>
<dbReference type="RefSeq" id="WP_163668994.1">
    <property type="nucleotide sequence ID" value="NZ_AP022565.1"/>
</dbReference>
<proteinExistence type="predicted"/>
<dbReference type="InterPro" id="IPR005693">
    <property type="entry name" value="Mce"/>
</dbReference>
<accession>A0A6N4V2I8</accession>
<keyword evidence="1" id="KW-0732">Signal</keyword>
<dbReference type="PANTHER" id="PTHR33371:SF4">
    <property type="entry name" value="INTERMEMBRANE PHOSPHOLIPID TRANSPORT SYSTEM BINDING PROTEIN MLAD"/>
    <property type="match status" value="1"/>
</dbReference>
<keyword evidence="4" id="KW-1185">Reference proteome</keyword>
<dbReference type="InterPro" id="IPR003399">
    <property type="entry name" value="Mce/MlaD"/>
</dbReference>
<name>A0A6N4V2I8_9MYCO</name>
<sequence length="366" mass="38775">MRRIVIACAACLVAVAAAFAVVSATKAAGGSITVTAQFDEASGLYAGNAVEVLGMQVGSVVDVTPRDSHVDVTLEIDDEFKVPADVMAVTISTSVLTDRRVELSPPYTTGPVLRDHDLITLDRTRTPVGFDRVLQMIDDLAGDLRGDGAGGGPLADLVSAGASVASDNGSNIKTALEELSEALRMTSDGVHTRDQITRIVGDLSSLTDAMSANDETVRQFGSFVRSTSEILAAEQFGTGETGRKANEVLTQAGELLETHDETIKAAVQNSNSILTAVDDNQRQLAEAFDVLPLMLDNVYNTIDPVNGSLRVHALVDKILFDSQLTKEVCNLMGLRQLGCSTGTLQDYGPDFGLTHMLDSMVRMGQG</sequence>
<evidence type="ECO:0000313" key="3">
    <source>
        <dbReference type="EMBL" id="BBX30107.1"/>
    </source>
</evidence>
<dbReference type="KEGG" id="malv:MALV_52320"/>
<dbReference type="AlphaFoldDB" id="A0A6N4V2I8"/>
<dbReference type="GO" id="GO:0005576">
    <property type="term" value="C:extracellular region"/>
    <property type="evidence" value="ECO:0007669"/>
    <property type="project" value="TreeGrafter"/>
</dbReference>
<dbReference type="InterPro" id="IPR052336">
    <property type="entry name" value="MlaD_Phospholipid_Transporter"/>
</dbReference>
<feature type="chain" id="PRO_5039718836" evidence="1">
    <location>
        <begin position="21"/>
        <end position="366"/>
    </location>
</feature>
<dbReference type="Proteomes" id="UP000466906">
    <property type="component" value="Chromosome"/>
</dbReference>
<dbReference type="NCBIfam" id="TIGR00996">
    <property type="entry name" value="Mtu_fam_mce"/>
    <property type="match status" value="1"/>
</dbReference>
<dbReference type="EMBL" id="AP022565">
    <property type="protein sequence ID" value="BBX30107.1"/>
    <property type="molecule type" value="Genomic_DNA"/>
</dbReference>
<protein>
    <submittedName>
        <fullName evidence="3">Putative Mce family protein</fullName>
    </submittedName>
</protein>